<evidence type="ECO:0000313" key="5">
    <source>
        <dbReference type="RefSeq" id="XP_026733424.1"/>
    </source>
</evidence>
<accession>A0A7E5VYL6</accession>
<organism evidence="4 5">
    <name type="scientific">Trichoplusia ni</name>
    <name type="common">Cabbage looper</name>
    <dbReference type="NCBI Taxonomy" id="7111"/>
    <lineage>
        <taxon>Eukaryota</taxon>
        <taxon>Metazoa</taxon>
        <taxon>Ecdysozoa</taxon>
        <taxon>Arthropoda</taxon>
        <taxon>Hexapoda</taxon>
        <taxon>Insecta</taxon>
        <taxon>Pterygota</taxon>
        <taxon>Neoptera</taxon>
        <taxon>Endopterygota</taxon>
        <taxon>Lepidoptera</taxon>
        <taxon>Glossata</taxon>
        <taxon>Ditrysia</taxon>
        <taxon>Noctuoidea</taxon>
        <taxon>Noctuidae</taxon>
        <taxon>Plusiinae</taxon>
        <taxon>Trichoplusia</taxon>
    </lineage>
</organism>
<dbReference type="PANTHER" id="PTHR43157">
    <property type="entry name" value="PHOSPHATIDYLINOSITOL-GLYCAN BIOSYNTHESIS CLASS F PROTEIN-RELATED"/>
    <property type="match status" value="1"/>
</dbReference>
<keyword evidence="3" id="KW-1133">Transmembrane helix</keyword>
<keyword evidence="4" id="KW-1185">Reference proteome</keyword>
<feature type="compositionally biased region" description="Polar residues" evidence="2">
    <location>
        <begin position="59"/>
        <end position="69"/>
    </location>
</feature>
<dbReference type="InterPro" id="IPR002347">
    <property type="entry name" value="SDR_fam"/>
</dbReference>
<sequence length="451" mass="50512">MSDKGNMERDRITLYMKLWYKKVIKKCIVFVASKSKTEVDIPRAPCHLILNEQRDLRTNGTNITNTGSRESVEDFQRSESNGRQCNRSVASSGRQHNLNMSLAVASAFILTSAAAIYWYVNRHKPLKYILSELRYAIDMQGAGVGGLIDDWVNIRRNRIVLPDAGRKIAVVTGGARGIGSEVVRGLLKSNVFVIAGVRKPESMKKLADNMENGENLIAFPLDLQSLKSVKQFAQNVMDRFPTIHFLVNNAGIMYGDYHVTEDGFENQLAVNHLSHFYLTHLLLPALKRGGTIGEAARVVNVSSCAHYPGQIYFDDINMKEHFDTTAAYAQSKLAQLMSARYINKMLEEDGCAVNAYSVHPGIVDTDLFEKTMFKKAFPWAMKLFFKTPAKGAVPILFACFDKSIERRGGLYISNCTEGISNKFSKKLDHQKKLFEISCELVGIEVNNFGKA</sequence>
<dbReference type="Proteomes" id="UP000322000">
    <property type="component" value="Chromosome 1"/>
</dbReference>
<proteinExistence type="predicted"/>
<evidence type="ECO:0000313" key="4">
    <source>
        <dbReference type="Proteomes" id="UP000322000"/>
    </source>
</evidence>
<feature type="compositionally biased region" description="Polar residues" evidence="2">
    <location>
        <begin position="78"/>
        <end position="90"/>
    </location>
</feature>
<protein>
    <submittedName>
        <fullName evidence="5">Retinol dehydrogenase 11-like</fullName>
    </submittedName>
</protein>
<evidence type="ECO:0000256" key="1">
    <source>
        <dbReference type="ARBA" id="ARBA00023002"/>
    </source>
</evidence>
<dbReference type="InterPro" id="IPR036291">
    <property type="entry name" value="NAD(P)-bd_dom_sf"/>
</dbReference>
<dbReference type="SUPFAM" id="SSF51735">
    <property type="entry name" value="NAD(P)-binding Rossmann-fold domains"/>
    <property type="match status" value="1"/>
</dbReference>
<dbReference type="FunCoup" id="A0A7E5VYL6">
    <property type="interactions" value="247"/>
</dbReference>
<keyword evidence="3" id="KW-0812">Transmembrane</keyword>
<keyword evidence="3" id="KW-0472">Membrane</keyword>
<dbReference type="Pfam" id="PF00106">
    <property type="entry name" value="adh_short"/>
    <property type="match status" value="1"/>
</dbReference>
<gene>
    <name evidence="5" type="primary">LOC113497866</name>
</gene>
<feature type="region of interest" description="Disordered" evidence="2">
    <location>
        <begin position="59"/>
        <end position="90"/>
    </location>
</feature>
<dbReference type="KEGG" id="tnl:113497866"/>
<evidence type="ECO:0000256" key="3">
    <source>
        <dbReference type="SAM" id="Phobius"/>
    </source>
</evidence>
<reference evidence="5" key="1">
    <citation type="submission" date="2025-08" db="UniProtKB">
        <authorList>
            <consortium name="RefSeq"/>
        </authorList>
    </citation>
    <scope>IDENTIFICATION</scope>
</reference>
<evidence type="ECO:0000256" key="2">
    <source>
        <dbReference type="SAM" id="MobiDB-lite"/>
    </source>
</evidence>
<dbReference type="AlphaFoldDB" id="A0A7E5VYL6"/>
<dbReference type="Gene3D" id="3.40.50.720">
    <property type="entry name" value="NAD(P)-binding Rossmann-like Domain"/>
    <property type="match status" value="1"/>
</dbReference>
<feature type="transmembrane region" description="Helical" evidence="3">
    <location>
        <begin position="102"/>
        <end position="120"/>
    </location>
</feature>
<dbReference type="GeneID" id="113497866"/>
<dbReference type="OrthoDB" id="191139at2759"/>
<dbReference type="PRINTS" id="PR00081">
    <property type="entry name" value="GDHRDH"/>
</dbReference>
<dbReference type="InParanoid" id="A0A7E5VYL6"/>
<keyword evidence="1" id="KW-0560">Oxidoreductase</keyword>
<dbReference type="RefSeq" id="XP_026733424.1">
    <property type="nucleotide sequence ID" value="XM_026877623.1"/>
</dbReference>
<dbReference type="PANTHER" id="PTHR43157:SF31">
    <property type="entry name" value="PHOSPHATIDYLINOSITOL-GLYCAN BIOSYNTHESIS CLASS F PROTEIN"/>
    <property type="match status" value="1"/>
</dbReference>
<name>A0A7E5VYL6_TRINI</name>
<dbReference type="GO" id="GO:0016491">
    <property type="term" value="F:oxidoreductase activity"/>
    <property type="evidence" value="ECO:0007669"/>
    <property type="project" value="UniProtKB-KW"/>
</dbReference>